<accession>A0A377I2V7</accession>
<evidence type="ECO:0000313" key="1">
    <source>
        <dbReference type="EMBL" id="STO64785.1"/>
    </source>
</evidence>
<protein>
    <submittedName>
        <fullName evidence="1">Uncharacterized protein</fullName>
    </submittedName>
</protein>
<dbReference type="Proteomes" id="UP000254867">
    <property type="component" value="Unassembled WGS sequence"/>
</dbReference>
<proteinExistence type="predicted"/>
<gene>
    <name evidence="1" type="ORF">NCTC10794_01862</name>
</gene>
<dbReference type="AlphaFoldDB" id="A0A377I2V7"/>
<sequence length="112" mass="12862">MSKVFSEIGSCYMSRNNKAVYEALVGLEIAALECEELSLEVLKVEWGLGYLPRLVLQHNAKTQYFMQTGLAKQYGSTGRLGKRFDLYQMQVRGVKCVWEAEQEPVNFSHRKH</sequence>
<organism evidence="1 2">
    <name type="scientific">Haemophilus parahaemolyticus</name>
    <dbReference type="NCBI Taxonomy" id="735"/>
    <lineage>
        <taxon>Bacteria</taxon>
        <taxon>Pseudomonadati</taxon>
        <taxon>Pseudomonadota</taxon>
        <taxon>Gammaproteobacteria</taxon>
        <taxon>Pasteurellales</taxon>
        <taxon>Pasteurellaceae</taxon>
        <taxon>Haemophilus</taxon>
    </lineage>
</organism>
<reference evidence="1 2" key="1">
    <citation type="submission" date="2018-06" db="EMBL/GenBank/DDBJ databases">
        <authorList>
            <consortium name="Pathogen Informatics"/>
            <person name="Doyle S."/>
        </authorList>
    </citation>
    <scope>NUCLEOTIDE SEQUENCE [LARGE SCALE GENOMIC DNA]</scope>
    <source>
        <strain evidence="1 2">NCTC10794</strain>
    </source>
</reference>
<evidence type="ECO:0000313" key="2">
    <source>
        <dbReference type="Proteomes" id="UP000254867"/>
    </source>
</evidence>
<dbReference type="EMBL" id="UGHH01000002">
    <property type="protein sequence ID" value="STO64785.1"/>
    <property type="molecule type" value="Genomic_DNA"/>
</dbReference>
<name>A0A377I2V7_HAEPH</name>
<dbReference type="RefSeq" id="WP_119223086.1">
    <property type="nucleotide sequence ID" value="NZ_UGHH01000002.1"/>
</dbReference>